<reference evidence="2 3" key="1">
    <citation type="submission" date="2018-10" db="EMBL/GenBank/DDBJ databases">
        <title>Isolation, diversity and antibacterial activity of antinobacteria from the wheat rhizosphere soil.</title>
        <authorList>
            <person name="Sun T."/>
        </authorList>
    </citation>
    <scope>NUCLEOTIDE SEQUENCE [LARGE SCALE GENOMIC DNA]</scope>
    <source>
        <strain evidence="2 3">SJ-23</strain>
    </source>
</reference>
<dbReference type="InterPro" id="IPR051783">
    <property type="entry name" value="NAD(P)-dependent_oxidoreduct"/>
</dbReference>
<evidence type="ECO:0000259" key="1">
    <source>
        <dbReference type="Pfam" id="PF01370"/>
    </source>
</evidence>
<organism evidence="2 3">
    <name type="scientific">Agromyces tardus</name>
    <dbReference type="NCBI Taxonomy" id="2583849"/>
    <lineage>
        <taxon>Bacteria</taxon>
        <taxon>Bacillati</taxon>
        <taxon>Actinomycetota</taxon>
        <taxon>Actinomycetes</taxon>
        <taxon>Micrococcales</taxon>
        <taxon>Microbacteriaceae</taxon>
        <taxon>Agromyces</taxon>
    </lineage>
</organism>
<keyword evidence="3" id="KW-1185">Reference proteome</keyword>
<protein>
    <submittedName>
        <fullName evidence="2">NAD-dependent epimerase/dehydratase family protein</fullName>
    </submittedName>
</protein>
<comment type="caution">
    <text evidence="2">The sequence shown here is derived from an EMBL/GenBank/DDBJ whole genome shotgun (WGS) entry which is preliminary data.</text>
</comment>
<dbReference type="InterPro" id="IPR036291">
    <property type="entry name" value="NAD(P)-bd_dom_sf"/>
</dbReference>
<proteinExistence type="predicted"/>
<accession>A0A3M8AF80</accession>
<dbReference type="GO" id="GO:0005737">
    <property type="term" value="C:cytoplasm"/>
    <property type="evidence" value="ECO:0007669"/>
    <property type="project" value="TreeGrafter"/>
</dbReference>
<dbReference type="Pfam" id="PF01370">
    <property type="entry name" value="Epimerase"/>
    <property type="match status" value="1"/>
</dbReference>
<sequence length="289" mass="29868">MRILLTGGTGYIGSAVLDALTGAGHEVVAVVRNARAAERVAARGATALEGDLTDAAWFAQALDGVDGAIHTAVPDEGAPEFNETVVDAAIRAFGHGGRRFVLTSGVWEYGSGADLDDDGPLDPPSLVAWRVPQEERLLASGVDAAIVAPGIVYGHGHGRGLVGLVTDAPRTESGALRLVGDGTQHWTFVHVDDLARLYLAVLEHDGTLGRVIGSDGSPTTVRELAESVADAAGVAPEPADATRERLGAAFADALLLDQDARGAKARSLGWIPEHTGVLDEVRATRAEAA</sequence>
<dbReference type="OrthoDB" id="9801785at2"/>
<dbReference type="RefSeq" id="WP_122936803.1">
    <property type="nucleotide sequence ID" value="NZ_JBHSNT010000007.1"/>
</dbReference>
<dbReference type="PANTHER" id="PTHR48079:SF6">
    <property type="entry name" value="NAD(P)-BINDING DOMAIN-CONTAINING PROTEIN-RELATED"/>
    <property type="match status" value="1"/>
</dbReference>
<dbReference type="AlphaFoldDB" id="A0A3M8AF80"/>
<dbReference type="SUPFAM" id="SSF51735">
    <property type="entry name" value="NAD(P)-binding Rossmann-fold domains"/>
    <property type="match status" value="1"/>
</dbReference>
<name>A0A3M8AF80_9MICO</name>
<dbReference type="EMBL" id="RHHB01000014">
    <property type="protein sequence ID" value="RNB49822.1"/>
    <property type="molecule type" value="Genomic_DNA"/>
</dbReference>
<gene>
    <name evidence="2" type="ORF">EDM22_09435</name>
</gene>
<dbReference type="Gene3D" id="3.40.50.720">
    <property type="entry name" value="NAD(P)-binding Rossmann-like Domain"/>
    <property type="match status" value="1"/>
</dbReference>
<evidence type="ECO:0000313" key="3">
    <source>
        <dbReference type="Proteomes" id="UP000275048"/>
    </source>
</evidence>
<dbReference type="InterPro" id="IPR001509">
    <property type="entry name" value="Epimerase_deHydtase"/>
</dbReference>
<evidence type="ECO:0000313" key="2">
    <source>
        <dbReference type="EMBL" id="RNB49822.1"/>
    </source>
</evidence>
<dbReference type="Proteomes" id="UP000275048">
    <property type="component" value="Unassembled WGS sequence"/>
</dbReference>
<feature type="domain" description="NAD-dependent epimerase/dehydratase" evidence="1">
    <location>
        <begin position="3"/>
        <end position="204"/>
    </location>
</feature>
<dbReference type="PANTHER" id="PTHR48079">
    <property type="entry name" value="PROTEIN YEEZ"/>
    <property type="match status" value="1"/>
</dbReference>
<dbReference type="GO" id="GO:0004029">
    <property type="term" value="F:aldehyde dehydrogenase (NAD+) activity"/>
    <property type="evidence" value="ECO:0007669"/>
    <property type="project" value="TreeGrafter"/>
</dbReference>